<evidence type="ECO:0000313" key="2">
    <source>
        <dbReference type="EMBL" id="OQR95920.1"/>
    </source>
</evidence>
<reference evidence="2 3" key="1">
    <citation type="journal article" date="2014" name="Genome Biol. Evol.">
        <title>The secreted proteins of Achlya hypogyna and Thraustotheca clavata identify the ancestral oomycete secretome and reveal gene acquisitions by horizontal gene transfer.</title>
        <authorList>
            <person name="Misner I."/>
            <person name="Blouin N."/>
            <person name="Leonard G."/>
            <person name="Richards T.A."/>
            <person name="Lane C.E."/>
        </authorList>
    </citation>
    <scope>NUCLEOTIDE SEQUENCE [LARGE SCALE GENOMIC DNA]</scope>
    <source>
        <strain evidence="2 3">ATCC 34112</strain>
    </source>
</reference>
<feature type="transmembrane region" description="Helical" evidence="1">
    <location>
        <begin position="214"/>
        <end position="233"/>
    </location>
</feature>
<keyword evidence="1" id="KW-0812">Transmembrane</keyword>
<proteinExistence type="predicted"/>
<gene>
    <name evidence="2" type="ORF">THRCLA_22050</name>
</gene>
<organism evidence="2 3">
    <name type="scientific">Thraustotheca clavata</name>
    <dbReference type="NCBI Taxonomy" id="74557"/>
    <lineage>
        <taxon>Eukaryota</taxon>
        <taxon>Sar</taxon>
        <taxon>Stramenopiles</taxon>
        <taxon>Oomycota</taxon>
        <taxon>Saprolegniomycetes</taxon>
        <taxon>Saprolegniales</taxon>
        <taxon>Achlyaceae</taxon>
        <taxon>Thraustotheca</taxon>
    </lineage>
</organism>
<feature type="transmembrane region" description="Helical" evidence="1">
    <location>
        <begin position="245"/>
        <end position="267"/>
    </location>
</feature>
<evidence type="ECO:0000313" key="3">
    <source>
        <dbReference type="Proteomes" id="UP000243217"/>
    </source>
</evidence>
<dbReference type="AlphaFoldDB" id="A0A1V9ZDJ2"/>
<evidence type="ECO:0008006" key="4">
    <source>
        <dbReference type="Google" id="ProtNLM"/>
    </source>
</evidence>
<sequence length="415" mass="47398">MALNVDCEAKYSSILNFTSWYISDFQNLAPLALETMQDIQQLNISIIQFLVADNNTANVMWYQRGILDLNFEQSWIYFGWCFMYEWAIGEREVLSFDGDIQTLTLLSSRSNSVSVTLNKNEIPTTVSMFYGGFTLYVTIFLIGATVVVAIYAVFVCGGDVEPWNLLEVNRLLGHVWVGRTVLIIRSVTALWVLNSSRLEVALMGNGVQFQSPGLAWTSVILASSELLWLVYMANNILSPITQQYTPFYVVKSTVLAWFITAVFSLCAPQTYHASIHRTCDYYDMDFALTCSSALVEIGSWSRAQWNIYFVLASVAVTAISEMYFRPRSIPRPIPTLLLTSTSYFLLDFTDWYAHGHNIYLDRASVFLSGMISVKWKDFMYVFDVKRWCLYSYKIDPADHDEEPRIAKAVPMWRVG</sequence>
<accession>A0A1V9ZDJ2</accession>
<keyword evidence="1" id="KW-0472">Membrane</keyword>
<keyword evidence="3" id="KW-1185">Reference proteome</keyword>
<keyword evidence="1" id="KW-1133">Transmembrane helix</keyword>
<evidence type="ECO:0000256" key="1">
    <source>
        <dbReference type="SAM" id="Phobius"/>
    </source>
</evidence>
<feature type="transmembrane region" description="Helical" evidence="1">
    <location>
        <begin position="305"/>
        <end position="324"/>
    </location>
</feature>
<dbReference type="EMBL" id="JNBS01002008">
    <property type="protein sequence ID" value="OQR95920.1"/>
    <property type="molecule type" value="Genomic_DNA"/>
</dbReference>
<feature type="transmembrane region" description="Helical" evidence="1">
    <location>
        <begin position="174"/>
        <end position="193"/>
    </location>
</feature>
<feature type="transmembrane region" description="Helical" evidence="1">
    <location>
        <begin position="129"/>
        <end position="154"/>
    </location>
</feature>
<dbReference type="Proteomes" id="UP000243217">
    <property type="component" value="Unassembled WGS sequence"/>
</dbReference>
<protein>
    <recommendedName>
        <fullName evidence="4">Transmembrane protein</fullName>
    </recommendedName>
</protein>
<comment type="caution">
    <text evidence="2">The sequence shown here is derived from an EMBL/GenBank/DDBJ whole genome shotgun (WGS) entry which is preliminary data.</text>
</comment>
<name>A0A1V9ZDJ2_9STRA</name>